<keyword evidence="5 7" id="KW-1133">Transmembrane helix</keyword>
<feature type="transmembrane region" description="Helical" evidence="7">
    <location>
        <begin position="250"/>
        <end position="267"/>
    </location>
</feature>
<dbReference type="AlphaFoldDB" id="A0A4Y9EN61"/>
<keyword evidence="2" id="KW-0813">Transport</keyword>
<protein>
    <submittedName>
        <fullName evidence="8">MFS transporter</fullName>
    </submittedName>
</protein>
<dbReference type="RefSeq" id="WP_135246098.1">
    <property type="nucleotide sequence ID" value="NZ_SIHO01000002.1"/>
</dbReference>
<dbReference type="Proteomes" id="UP000297737">
    <property type="component" value="Unassembled WGS sequence"/>
</dbReference>
<proteinExistence type="predicted"/>
<feature type="transmembrane region" description="Helical" evidence="7">
    <location>
        <begin position="332"/>
        <end position="352"/>
    </location>
</feature>
<sequence>MTSDSGAAAPSDLGADDRAFLGHPRGLAFLAFTQAWERFSFYGMQALLALYMIHQLLLPGHVENVLGFGGFRAGIEGIFGPLTTLALASQIFGIYTGVVYLTPLLGAWLGDRVLGQRMTTILGLVLMALGHFLMAFEASFLFALASLTTGAGFMKGNMYAQVGNLYGAGDSRRTRAYGIFLIGLNVGAFAAPLVCGTLGEIYGWHWGFGAAGFGMLIGLGTYLAGWRYLPPDRRRRDAPVVKLGRADWRSVAAVMLMLLPTVPLYTATNQAYNLVIVWAEKHMDRSVAGLTMPVTWLLTFDGLMTITGIGLTIPIWRWLSARNREPDTMHKFAIAGVLVTLAYAVLAAGGALAPLAPAAIVLLYFVLFDISFAWIDPPTNAFVSRFAPVSVVTMLMSINLMFTGGVPNLMVGWIGRYYEPLGPTNFWWLHAAIAAGGAALALALRPLIKRLLAGHAEGRI</sequence>
<name>A0A4Y9EN61_9SPHN</name>
<dbReference type="PANTHER" id="PTHR23517">
    <property type="entry name" value="RESISTANCE PROTEIN MDTM, PUTATIVE-RELATED-RELATED"/>
    <property type="match status" value="1"/>
</dbReference>
<dbReference type="InterPro" id="IPR050171">
    <property type="entry name" value="MFS_Transporters"/>
</dbReference>
<feature type="transmembrane region" description="Helical" evidence="7">
    <location>
        <begin position="287"/>
        <end position="311"/>
    </location>
</feature>
<dbReference type="InterPro" id="IPR011701">
    <property type="entry name" value="MFS"/>
</dbReference>
<evidence type="ECO:0000256" key="5">
    <source>
        <dbReference type="ARBA" id="ARBA00022989"/>
    </source>
</evidence>
<dbReference type="InterPro" id="IPR005279">
    <property type="entry name" value="Dipep/tripep_permease"/>
</dbReference>
<keyword evidence="6 7" id="KW-0472">Membrane</keyword>
<feature type="transmembrane region" description="Helical" evidence="7">
    <location>
        <begin position="39"/>
        <end position="58"/>
    </location>
</feature>
<evidence type="ECO:0000256" key="4">
    <source>
        <dbReference type="ARBA" id="ARBA00022692"/>
    </source>
</evidence>
<reference evidence="8 9" key="1">
    <citation type="submission" date="2019-02" db="EMBL/GenBank/DDBJ databases">
        <title>Polymorphobacter sp. isolated from the lake at the Tibet of China.</title>
        <authorList>
            <person name="Li A."/>
        </authorList>
    </citation>
    <scope>NUCLEOTIDE SEQUENCE [LARGE SCALE GENOMIC DNA]</scope>
    <source>
        <strain evidence="8 9">DJ1R-1</strain>
    </source>
</reference>
<evidence type="ECO:0000256" key="1">
    <source>
        <dbReference type="ARBA" id="ARBA00004651"/>
    </source>
</evidence>
<keyword evidence="9" id="KW-1185">Reference proteome</keyword>
<evidence type="ECO:0000256" key="2">
    <source>
        <dbReference type="ARBA" id="ARBA00022448"/>
    </source>
</evidence>
<dbReference type="SUPFAM" id="SSF103473">
    <property type="entry name" value="MFS general substrate transporter"/>
    <property type="match status" value="1"/>
</dbReference>
<dbReference type="GO" id="GO:0005886">
    <property type="term" value="C:plasma membrane"/>
    <property type="evidence" value="ECO:0007669"/>
    <property type="project" value="UniProtKB-SubCell"/>
</dbReference>
<evidence type="ECO:0000256" key="3">
    <source>
        <dbReference type="ARBA" id="ARBA00022475"/>
    </source>
</evidence>
<dbReference type="OrthoDB" id="9772725at2"/>
<evidence type="ECO:0000313" key="9">
    <source>
        <dbReference type="Proteomes" id="UP000297737"/>
    </source>
</evidence>
<comment type="caution">
    <text evidence="8">The sequence shown here is derived from an EMBL/GenBank/DDBJ whole genome shotgun (WGS) entry which is preliminary data.</text>
</comment>
<dbReference type="EMBL" id="SIHO01000002">
    <property type="protein sequence ID" value="TFU03506.1"/>
    <property type="molecule type" value="Genomic_DNA"/>
</dbReference>
<feature type="transmembrane region" description="Helical" evidence="7">
    <location>
        <begin position="175"/>
        <end position="194"/>
    </location>
</feature>
<dbReference type="Pfam" id="PF07690">
    <property type="entry name" value="MFS_1"/>
    <property type="match status" value="1"/>
</dbReference>
<evidence type="ECO:0000313" key="8">
    <source>
        <dbReference type="EMBL" id="TFU03506.1"/>
    </source>
</evidence>
<comment type="subcellular location">
    <subcellularLocation>
        <location evidence="1">Cell membrane</location>
        <topology evidence="1">Multi-pass membrane protein</topology>
    </subcellularLocation>
</comment>
<feature type="transmembrane region" description="Helical" evidence="7">
    <location>
        <begin position="121"/>
        <end position="154"/>
    </location>
</feature>
<accession>A0A4Y9EN61</accession>
<dbReference type="GO" id="GO:0015833">
    <property type="term" value="P:peptide transport"/>
    <property type="evidence" value="ECO:0007669"/>
    <property type="project" value="InterPro"/>
</dbReference>
<evidence type="ECO:0000256" key="7">
    <source>
        <dbReference type="SAM" id="Phobius"/>
    </source>
</evidence>
<keyword evidence="3" id="KW-1003">Cell membrane</keyword>
<feature type="transmembrane region" description="Helical" evidence="7">
    <location>
        <begin position="78"/>
        <end position="101"/>
    </location>
</feature>
<dbReference type="NCBIfam" id="TIGR00924">
    <property type="entry name" value="yjdL_sub1_fam"/>
    <property type="match status" value="1"/>
</dbReference>
<dbReference type="GO" id="GO:1904680">
    <property type="term" value="F:peptide transmembrane transporter activity"/>
    <property type="evidence" value="ECO:0007669"/>
    <property type="project" value="InterPro"/>
</dbReference>
<organism evidence="8 9">
    <name type="scientific">Glacieibacterium arshaanense</name>
    <dbReference type="NCBI Taxonomy" id="2511025"/>
    <lineage>
        <taxon>Bacteria</taxon>
        <taxon>Pseudomonadati</taxon>
        <taxon>Pseudomonadota</taxon>
        <taxon>Alphaproteobacteria</taxon>
        <taxon>Sphingomonadales</taxon>
        <taxon>Sphingosinicellaceae</taxon>
        <taxon>Glacieibacterium</taxon>
    </lineage>
</organism>
<evidence type="ECO:0000256" key="6">
    <source>
        <dbReference type="ARBA" id="ARBA00023136"/>
    </source>
</evidence>
<dbReference type="PANTHER" id="PTHR23517:SF15">
    <property type="entry name" value="PROTON-DEPENDENT OLIGOPEPTIDE FAMILY TRANSPORT PROTEIN"/>
    <property type="match status" value="1"/>
</dbReference>
<gene>
    <name evidence="8" type="ORF">EUV02_10100</name>
</gene>
<feature type="transmembrane region" description="Helical" evidence="7">
    <location>
        <begin position="426"/>
        <end position="444"/>
    </location>
</feature>
<dbReference type="InterPro" id="IPR036259">
    <property type="entry name" value="MFS_trans_sf"/>
</dbReference>
<feature type="transmembrane region" description="Helical" evidence="7">
    <location>
        <begin position="358"/>
        <end position="375"/>
    </location>
</feature>
<keyword evidence="4 7" id="KW-0812">Transmembrane</keyword>
<feature type="transmembrane region" description="Helical" evidence="7">
    <location>
        <begin position="387"/>
        <end position="406"/>
    </location>
</feature>
<dbReference type="Gene3D" id="1.20.1250.20">
    <property type="entry name" value="MFS general substrate transporter like domains"/>
    <property type="match status" value="2"/>
</dbReference>
<feature type="transmembrane region" description="Helical" evidence="7">
    <location>
        <begin position="206"/>
        <end position="229"/>
    </location>
</feature>
<dbReference type="CDD" id="cd17346">
    <property type="entry name" value="MFS_DtpA_like"/>
    <property type="match status" value="1"/>
</dbReference>